<dbReference type="Proteomes" id="UP000292385">
    <property type="component" value="Unassembled WGS sequence"/>
</dbReference>
<protein>
    <submittedName>
        <fullName evidence="1">Cytotoxic translational repressor of toxin-antitoxin stability system</fullName>
    </submittedName>
</protein>
<proteinExistence type="predicted"/>
<comment type="caution">
    <text evidence="1">The sequence shown here is derived from an EMBL/GenBank/DDBJ whole genome shotgun (WGS) entry which is preliminary data.</text>
</comment>
<keyword evidence="2" id="KW-1185">Reference proteome</keyword>
<dbReference type="RefSeq" id="WP_131467063.1">
    <property type="nucleotide sequence ID" value="NZ_SJJY01000009.1"/>
</dbReference>
<accession>A0ABY1ZYW3</accession>
<sequence length="143" mass="16339">MNERRRPATRTDHENFCITEGWAERKRATGKRGTHHVNYEFALSDGRILYTRISHPVDRTGYGPSIWAHILRDQLAVTAEEFWACVEDKVLPDRQELQVPTDTIPVGVIRVLVVEAHIPEAKVKAMTKAEAIQRLADFYTTGQ</sequence>
<organism evidence="1 2">
    <name type="scientific">Kribbella speibonae</name>
    <dbReference type="NCBI Taxonomy" id="1572660"/>
    <lineage>
        <taxon>Bacteria</taxon>
        <taxon>Bacillati</taxon>
        <taxon>Actinomycetota</taxon>
        <taxon>Actinomycetes</taxon>
        <taxon>Propionibacteriales</taxon>
        <taxon>Kribbellaceae</taxon>
        <taxon>Kribbella</taxon>
    </lineage>
</organism>
<evidence type="ECO:0000313" key="1">
    <source>
        <dbReference type="EMBL" id="TCC18942.1"/>
    </source>
</evidence>
<dbReference type="EMBL" id="SJJY01000009">
    <property type="protein sequence ID" value="TCC18942.1"/>
    <property type="molecule type" value="Genomic_DNA"/>
</dbReference>
<evidence type="ECO:0000313" key="2">
    <source>
        <dbReference type="Proteomes" id="UP000292385"/>
    </source>
</evidence>
<gene>
    <name evidence="1" type="ORF">E0H58_34420</name>
</gene>
<reference evidence="1 2" key="1">
    <citation type="submission" date="2019-02" db="EMBL/GenBank/DDBJ databases">
        <title>Kribbella capetownensis sp. nov. and Kribbella speibonae sp. nov., isolated from soil.</title>
        <authorList>
            <person name="Curtis S.M."/>
            <person name="Norton I."/>
            <person name="Everest G.J."/>
            <person name="Meyers P.R."/>
        </authorList>
    </citation>
    <scope>NUCLEOTIDE SEQUENCE [LARGE SCALE GENOMIC DNA]</scope>
    <source>
        <strain evidence="1 2">SK5</strain>
    </source>
</reference>
<name>A0ABY1ZYW3_9ACTN</name>